<dbReference type="Proteomes" id="UP000219573">
    <property type="component" value="Unassembled WGS sequence"/>
</dbReference>
<evidence type="ECO:0000259" key="1">
    <source>
        <dbReference type="Pfam" id="PF04961"/>
    </source>
</evidence>
<dbReference type="RefSeq" id="WP_172431813.1">
    <property type="nucleotide sequence ID" value="NZ_OBDZ01000003.1"/>
</dbReference>
<dbReference type="InterPro" id="IPR007044">
    <property type="entry name" value="Cyclodeamin/CycHdrlase"/>
</dbReference>
<dbReference type="Pfam" id="PF04961">
    <property type="entry name" value="FTCD_C"/>
    <property type="match status" value="1"/>
</dbReference>
<keyword evidence="3" id="KW-1185">Reference proteome</keyword>
<evidence type="ECO:0000313" key="2">
    <source>
        <dbReference type="EMBL" id="SNY16082.1"/>
    </source>
</evidence>
<feature type="domain" description="Cyclodeaminase/cyclohydrolase" evidence="1">
    <location>
        <begin position="9"/>
        <end position="166"/>
    </location>
</feature>
<organism evidence="2 3">
    <name type="scientific">Orenia metallireducens</name>
    <dbReference type="NCBI Taxonomy" id="1413210"/>
    <lineage>
        <taxon>Bacteria</taxon>
        <taxon>Bacillati</taxon>
        <taxon>Bacillota</taxon>
        <taxon>Clostridia</taxon>
        <taxon>Halanaerobiales</taxon>
        <taxon>Halobacteroidaceae</taxon>
        <taxon>Orenia</taxon>
    </lineage>
</organism>
<gene>
    <name evidence="2" type="ORF">SAMN06265827_103159</name>
</gene>
<dbReference type="GO" id="GO:0003824">
    <property type="term" value="F:catalytic activity"/>
    <property type="evidence" value="ECO:0007669"/>
    <property type="project" value="InterPro"/>
</dbReference>
<sequence>MIKIIIEKSIQEFSQLISSTEEPVPAGGSTIATTALLGVSLLKLASKVSKITIDLEKLEQIEKNLLQAIDGDVQAFKLNQQKQFKDLQTLQLIIDIPLEIAKNSSLALRLASQIKPDIKKSVRADYQIAIFNLRASIKGALAIIDSNYQFFTADECIQQVRKEVEELNNFLLKQK</sequence>
<dbReference type="EMBL" id="OBDZ01000003">
    <property type="protein sequence ID" value="SNY16082.1"/>
    <property type="molecule type" value="Genomic_DNA"/>
</dbReference>
<dbReference type="InterPro" id="IPR036178">
    <property type="entry name" value="Formintransfe-cycloase-like_sf"/>
</dbReference>
<accession>A0A285FXM3</accession>
<proteinExistence type="predicted"/>
<reference evidence="3" key="1">
    <citation type="submission" date="2017-09" db="EMBL/GenBank/DDBJ databases">
        <authorList>
            <person name="Varghese N."/>
            <person name="Submissions S."/>
        </authorList>
    </citation>
    <scope>NUCLEOTIDE SEQUENCE [LARGE SCALE GENOMIC DNA]</scope>
    <source>
        <strain evidence="3">MSL47</strain>
    </source>
</reference>
<name>A0A285FXM3_9FIRM</name>
<evidence type="ECO:0000313" key="3">
    <source>
        <dbReference type="Proteomes" id="UP000219573"/>
    </source>
</evidence>
<dbReference type="AlphaFoldDB" id="A0A285FXM3"/>
<dbReference type="SUPFAM" id="SSF101262">
    <property type="entry name" value="Methenyltetrahydrofolate cyclohydrolase-like"/>
    <property type="match status" value="1"/>
</dbReference>
<dbReference type="Gene3D" id="1.20.120.680">
    <property type="entry name" value="Formiminotetrahydrofolate cyclodeaminase monomer, up-and-down helical bundle"/>
    <property type="match status" value="1"/>
</dbReference>
<protein>
    <submittedName>
        <fullName evidence="2">Formiminotetrahydrofolate cyclodeaminase</fullName>
    </submittedName>
</protein>